<dbReference type="Proteomes" id="UP000623842">
    <property type="component" value="Unassembled WGS sequence"/>
</dbReference>
<comment type="caution">
    <text evidence="1">The sequence shown here is derived from an EMBL/GenBank/DDBJ whole genome shotgun (WGS) entry which is preliminary data.</text>
</comment>
<sequence>MFSTIVMKTAKDLLKKHKNLIHSEYQKVCSHVQREDGDWFINTLMIENVDVPFKFKRKTVYKTLKGQRVNLTYYPDKETVAGFDIEFMKVVRIKVS</sequence>
<name>A0A919BN62_9GAMM</name>
<evidence type="ECO:0000313" key="2">
    <source>
        <dbReference type="Proteomes" id="UP000623842"/>
    </source>
</evidence>
<accession>A0A919BN62</accession>
<reference evidence="1" key="1">
    <citation type="journal article" date="2014" name="Int. J. Syst. Evol. Microbiol.">
        <title>Complete genome sequence of Corynebacterium casei LMG S-19264T (=DSM 44701T), isolated from a smear-ripened cheese.</title>
        <authorList>
            <consortium name="US DOE Joint Genome Institute (JGI-PGF)"/>
            <person name="Walter F."/>
            <person name="Albersmeier A."/>
            <person name="Kalinowski J."/>
            <person name="Ruckert C."/>
        </authorList>
    </citation>
    <scope>NUCLEOTIDE SEQUENCE</scope>
    <source>
        <strain evidence="1">KCTC 42731</strain>
    </source>
</reference>
<dbReference type="AlphaFoldDB" id="A0A919BN62"/>
<proteinExistence type="predicted"/>
<gene>
    <name evidence="1" type="ORF">GCM10017161_28840</name>
</gene>
<protein>
    <submittedName>
        <fullName evidence="1">Uncharacterized protein</fullName>
    </submittedName>
</protein>
<dbReference type="EMBL" id="BNCK01000006">
    <property type="protein sequence ID" value="GHF98549.1"/>
    <property type="molecule type" value="Genomic_DNA"/>
</dbReference>
<reference evidence="1" key="2">
    <citation type="submission" date="2020-09" db="EMBL/GenBank/DDBJ databases">
        <authorList>
            <person name="Sun Q."/>
            <person name="Kim S."/>
        </authorList>
    </citation>
    <scope>NUCLEOTIDE SEQUENCE</scope>
    <source>
        <strain evidence="1">KCTC 42731</strain>
    </source>
</reference>
<organism evidence="1 2">
    <name type="scientific">Thalassotalea marina</name>
    <dbReference type="NCBI Taxonomy" id="1673741"/>
    <lineage>
        <taxon>Bacteria</taxon>
        <taxon>Pseudomonadati</taxon>
        <taxon>Pseudomonadota</taxon>
        <taxon>Gammaproteobacteria</taxon>
        <taxon>Alteromonadales</taxon>
        <taxon>Colwelliaceae</taxon>
        <taxon>Thalassotalea</taxon>
    </lineage>
</organism>
<evidence type="ECO:0000313" key="1">
    <source>
        <dbReference type="EMBL" id="GHF98549.1"/>
    </source>
</evidence>
<keyword evidence="2" id="KW-1185">Reference proteome</keyword>